<comment type="subcellular location">
    <subcellularLocation>
        <location evidence="1">Cell membrane</location>
        <topology evidence="1">Multi-pass membrane protein</topology>
    </subcellularLocation>
</comment>
<dbReference type="GO" id="GO:0022857">
    <property type="term" value="F:transmembrane transporter activity"/>
    <property type="evidence" value="ECO:0007669"/>
    <property type="project" value="InterPro"/>
</dbReference>
<feature type="transmembrane region" description="Helical" evidence="7">
    <location>
        <begin position="47"/>
        <end position="68"/>
    </location>
</feature>
<keyword evidence="9" id="KW-1185">Reference proteome</keyword>
<evidence type="ECO:0000256" key="4">
    <source>
        <dbReference type="ARBA" id="ARBA00022989"/>
    </source>
</evidence>
<dbReference type="InterPro" id="IPR001851">
    <property type="entry name" value="ABC_transp_permease"/>
</dbReference>
<evidence type="ECO:0000256" key="1">
    <source>
        <dbReference type="ARBA" id="ARBA00004651"/>
    </source>
</evidence>
<keyword evidence="4 7" id="KW-1133">Transmembrane helix</keyword>
<dbReference type="RefSeq" id="WP_158206550.1">
    <property type="nucleotide sequence ID" value="NZ_WSZK01000044.1"/>
</dbReference>
<comment type="caution">
    <text evidence="8">The sequence shown here is derived from an EMBL/GenBank/DDBJ whole genome shotgun (WGS) entry which is preliminary data.</text>
</comment>
<gene>
    <name evidence="8" type="ORF">GQS65_20845</name>
</gene>
<evidence type="ECO:0000256" key="5">
    <source>
        <dbReference type="ARBA" id="ARBA00023136"/>
    </source>
</evidence>
<sequence>MSDDGNDTTPDGSQGNGGIDGTDGTDWRGRGRSVLDRLVEASVFERVLISLAALVLSIAIGVVIILAAGRTATCESAATTYFGVGFCYDPFRVYDRLFLGALGNPINPLFDPLHGQFAAPFREGWTPFNPRLADTMTETTILVLTGLSVAVAFKAGIFNIGTQGQMVVGGLASTLAMLALAPLFSGVTATLVLLPIGLLVGALFGGLYGAIPGALKAYADANEVITTIMLNFVASLVALYLVREQFQDPDSFSTKTNDLPAGVEFPKLVYAPSDEFSVLAFVFVLLLTGATYYVLRYTSFGYDLRTSGLQPDAAEYGGVDAAKTIVASMTISGALAGVAGTVYVVLLYGYFQPGLPAYGFDGITVSILAGNNPLGVVPAAFLFGVLKSGAISIQTDPNVDIPIQLVGVLRGLIILFVAMPEFFRLIGKRANDLGGRSRDRTGGSGPVRSDGGVLGGEGDE</sequence>
<dbReference type="AlphaFoldDB" id="A0A6B0GPX9"/>
<feature type="transmembrane region" description="Helical" evidence="7">
    <location>
        <begin position="276"/>
        <end position="295"/>
    </location>
</feature>
<feature type="transmembrane region" description="Helical" evidence="7">
    <location>
        <begin position="325"/>
        <end position="351"/>
    </location>
</feature>
<dbReference type="PANTHER" id="PTHR47089">
    <property type="entry name" value="ABC TRANSPORTER, PERMEASE PROTEIN"/>
    <property type="match status" value="1"/>
</dbReference>
<feature type="transmembrane region" description="Helical" evidence="7">
    <location>
        <begin position="223"/>
        <end position="242"/>
    </location>
</feature>
<dbReference type="Pfam" id="PF02653">
    <property type="entry name" value="BPD_transp_2"/>
    <property type="match status" value="1"/>
</dbReference>
<proteinExistence type="predicted"/>
<dbReference type="EMBL" id="WSZK01000044">
    <property type="protein sequence ID" value="MWG36902.1"/>
    <property type="molecule type" value="Genomic_DNA"/>
</dbReference>
<name>A0A6B0GPX9_9EURY</name>
<keyword evidence="5 7" id="KW-0472">Membrane</keyword>
<feature type="region of interest" description="Disordered" evidence="6">
    <location>
        <begin position="1"/>
        <end position="25"/>
    </location>
</feature>
<accession>A0A6B0GPX9</accession>
<feature type="transmembrane region" description="Helical" evidence="7">
    <location>
        <begin position="191"/>
        <end position="211"/>
    </location>
</feature>
<evidence type="ECO:0000313" key="9">
    <source>
        <dbReference type="Proteomes" id="UP000451471"/>
    </source>
</evidence>
<feature type="transmembrane region" description="Helical" evidence="7">
    <location>
        <begin position="166"/>
        <end position="184"/>
    </location>
</feature>
<feature type="region of interest" description="Disordered" evidence="6">
    <location>
        <begin position="435"/>
        <end position="460"/>
    </location>
</feature>
<feature type="transmembrane region" description="Helical" evidence="7">
    <location>
        <begin position="141"/>
        <end position="160"/>
    </location>
</feature>
<protein>
    <submittedName>
        <fullName evidence="8">ABC transporter permease</fullName>
    </submittedName>
</protein>
<evidence type="ECO:0000256" key="7">
    <source>
        <dbReference type="SAM" id="Phobius"/>
    </source>
</evidence>
<dbReference type="CDD" id="cd06580">
    <property type="entry name" value="TM_PBP1_transp_TpRbsC_like"/>
    <property type="match status" value="1"/>
</dbReference>
<feature type="transmembrane region" description="Helical" evidence="7">
    <location>
        <begin position="363"/>
        <end position="386"/>
    </location>
</feature>
<dbReference type="OrthoDB" id="86231at2157"/>
<keyword evidence="3 7" id="KW-0812">Transmembrane</keyword>
<dbReference type="Proteomes" id="UP000451471">
    <property type="component" value="Unassembled WGS sequence"/>
</dbReference>
<dbReference type="PANTHER" id="PTHR47089:SF1">
    <property type="entry name" value="GUANOSINE ABC TRANSPORTER PERMEASE PROTEIN NUPP"/>
    <property type="match status" value="1"/>
</dbReference>
<feature type="transmembrane region" description="Helical" evidence="7">
    <location>
        <begin position="401"/>
        <end position="419"/>
    </location>
</feature>
<evidence type="ECO:0000256" key="6">
    <source>
        <dbReference type="SAM" id="MobiDB-lite"/>
    </source>
</evidence>
<organism evidence="8 9">
    <name type="scientific">Halomarina oriensis</name>
    <dbReference type="NCBI Taxonomy" id="671145"/>
    <lineage>
        <taxon>Archaea</taxon>
        <taxon>Methanobacteriati</taxon>
        <taxon>Methanobacteriota</taxon>
        <taxon>Stenosarchaea group</taxon>
        <taxon>Halobacteria</taxon>
        <taxon>Halobacteriales</taxon>
        <taxon>Natronomonadaceae</taxon>
        <taxon>Halomarina</taxon>
    </lineage>
</organism>
<reference evidence="8 9" key="1">
    <citation type="submission" date="2019-12" db="EMBL/GenBank/DDBJ databases">
        <title>Halocatena pleomorpha gen. nov. sp. nov., an extremely halophilic archaeon of family Halobacteriaceae isolated from saltpan soil.</title>
        <authorList>
            <person name="Pal Y."/>
            <person name="Verma A."/>
            <person name="Krishnamurthi S."/>
            <person name="Kumar P."/>
        </authorList>
    </citation>
    <scope>NUCLEOTIDE SEQUENCE [LARGE SCALE GENOMIC DNA]</scope>
    <source>
        <strain evidence="8 9">JCM 16495</strain>
    </source>
</reference>
<evidence type="ECO:0000256" key="3">
    <source>
        <dbReference type="ARBA" id="ARBA00022692"/>
    </source>
</evidence>
<evidence type="ECO:0000313" key="8">
    <source>
        <dbReference type="EMBL" id="MWG36902.1"/>
    </source>
</evidence>
<keyword evidence="2" id="KW-1003">Cell membrane</keyword>
<dbReference type="GO" id="GO:0005886">
    <property type="term" value="C:plasma membrane"/>
    <property type="evidence" value="ECO:0007669"/>
    <property type="project" value="UniProtKB-SubCell"/>
</dbReference>
<evidence type="ECO:0000256" key="2">
    <source>
        <dbReference type="ARBA" id="ARBA00022475"/>
    </source>
</evidence>